<reference evidence="7 8" key="1">
    <citation type="submission" date="2017-05" db="EMBL/GenBank/DDBJ databases">
        <authorList>
            <person name="Varghese N."/>
            <person name="Submissions S."/>
        </authorList>
    </citation>
    <scope>NUCLEOTIDE SEQUENCE [LARGE SCALE GENOMIC DNA]</scope>
    <source>
        <strain evidence="7 8">DSM 27040</strain>
    </source>
</reference>
<name>A0A521DBX9_SACCC</name>
<evidence type="ECO:0000256" key="6">
    <source>
        <dbReference type="RuleBase" id="RU361192"/>
    </source>
</evidence>
<protein>
    <recommendedName>
        <fullName evidence="3 6">Arabinogalactan endo-beta-1,4-galactanase</fullName>
        <ecNumber evidence="3 6">3.2.1.89</ecNumber>
    </recommendedName>
</protein>
<gene>
    <name evidence="7" type="ORF">SAMN06265379_10530</name>
</gene>
<dbReference type="InterPro" id="IPR011683">
    <property type="entry name" value="Glyco_hydro_53"/>
</dbReference>
<evidence type="ECO:0000256" key="1">
    <source>
        <dbReference type="ARBA" id="ARBA00001695"/>
    </source>
</evidence>
<keyword evidence="8" id="KW-1185">Reference proteome</keyword>
<proteinExistence type="inferred from homology"/>
<comment type="similarity">
    <text evidence="2 6">Belongs to the glycosyl hydrolase 53 family.</text>
</comment>
<dbReference type="Pfam" id="PF07745">
    <property type="entry name" value="Glyco_hydro_53"/>
    <property type="match status" value="1"/>
</dbReference>
<evidence type="ECO:0000313" key="7">
    <source>
        <dbReference type="EMBL" id="SMO69082.1"/>
    </source>
</evidence>
<dbReference type="Gene3D" id="3.20.20.80">
    <property type="entry name" value="Glycosidases"/>
    <property type="match status" value="1"/>
</dbReference>
<dbReference type="EC" id="3.2.1.89" evidence="3 6"/>
<dbReference type="PANTHER" id="PTHR34983:SF1">
    <property type="entry name" value="ARABINOGALACTAN ENDO-BETA-1,4-GALACTANASE A"/>
    <property type="match status" value="1"/>
</dbReference>
<organism evidence="7 8">
    <name type="scientific">Saccharicrinis carchari</name>
    <dbReference type="NCBI Taxonomy" id="1168039"/>
    <lineage>
        <taxon>Bacteria</taxon>
        <taxon>Pseudomonadati</taxon>
        <taxon>Bacteroidota</taxon>
        <taxon>Bacteroidia</taxon>
        <taxon>Marinilabiliales</taxon>
        <taxon>Marinilabiliaceae</taxon>
        <taxon>Saccharicrinis</taxon>
    </lineage>
</organism>
<sequence length="366" mass="41860">MLHYTLIMHKTYGVLLSFLIFVSCGKKYEPTDTKTVKSELISAVDISSFPQMAESNVVFYTSAGVEDGFLNILKQNGVNTIRLRLWVKPESKYAGFASVKQFSQMLKANGFRIWLSVHYSDTWADPGHQKTPESWANKSYQTLKDSVENYTRRVVEDIKPDYIQIGNELNTGFLHPHGNISSQAIQFIALMSAAIKTVRQRASDTKIIIHYAGIMHSDWFFNQVSALDYDIIGLSYYPIWHGKNLDMLSRTLNSLSHKYQKDVLIAETAYPFTLEWNDWTNNIVGTDEALILPQYRATPQGQRAFVKRIKTITTKEVKRGLGFCYWGGELIAWRGSKANDGSVWENQALFNFNNRALPVLEEFCFE</sequence>
<dbReference type="Proteomes" id="UP000319040">
    <property type="component" value="Unassembled WGS sequence"/>
</dbReference>
<dbReference type="AlphaFoldDB" id="A0A521DBX9"/>
<evidence type="ECO:0000313" key="8">
    <source>
        <dbReference type="Proteomes" id="UP000319040"/>
    </source>
</evidence>
<keyword evidence="5 6" id="KW-0326">Glycosidase</keyword>
<evidence type="ECO:0000256" key="3">
    <source>
        <dbReference type="ARBA" id="ARBA00012556"/>
    </source>
</evidence>
<evidence type="ECO:0000256" key="5">
    <source>
        <dbReference type="ARBA" id="ARBA00023295"/>
    </source>
</evidence>
<dbReference type="EMBL" id="FXTB01000005">
    <property type="protein sequence ID" value="SMO69082.1"/>
    <property type="molecule type" value="Genomic_DNA"/>
</dbReference>
<dbReference type="GO" id="GO:0031218">
    <property type="term" value="F:arabinogalactan endo-1,4-beta-galactosidase activity"/>
    <property type="evidence" value="ECO:0007669"/>
    <property type="project" value="UniProtKB-EC"/>
</dbReference>
<dbReference type="OrthoDB" id="9768786at2"/>
<keyword evidence="4 6" id="KW-0378">Hydrolase</keyword>
<dbReference type="PANTHER" id="PTHR34983">
    <property type="entry name" value="ARABINOGALACTAN ENDO-BETA-1,4-GALACTANASE A"/>
    <property type="match status" value="1"/>
</dbReference>
<accession>A0A521DBX9</accession>
<evidence type="ECO:0000256" key="4">
    <source>
        <dbReference type="ARBA" id="ARBA00022801"/>
    </source>
</evidence>
<dbReference type="GO" id="GO:0045490">
    <property type="term" value="P:pectin catabolic process"/>
    <property type="evidence" value="ECO:0007669"/>
    <property type="project" value="TreeGrafter"/>
</dbReference>
<comment type="catalytic activity">
    <reaction evidence="1 6">
        <text>The enzyme specifically hydrolyzes (1-&gt;4)-beta-D-galactosidic linkages in type I arabinogalactans.</text>
        <dbReference type="EC" id="3.2.1.89"/>
    </reaction>
</comment>
<dbReference type="InterPro" id="IPR017853">
    <property type="entry name" value="GH"/>
</dbReference>
<dbReference type="GO" id="GO:0015926">
    <property type="term" value="F:glucosidase activity"/>
    <property type="evidence" value="ECO:0007669"/>
    <property type="project" value="InterPro"/>
</dbReference>
<dbReference type="SUPFAM" id="SSF51445">
    <property type="entry name" value="(Trans)glycosidases"/>
    <property type="match status" value="1"/>
</dbReference>
<evidence type="ECO:0000256" key="2">
    <source>
        <dbReference type="ARBA" id="ARBA00010687"/>
    </source>
</evidence>